<evidence type="ECO:0000256" key="1">
    <source>
        <dbReference type="RuleBase" id="RU362044"/>
    </source>
</evidence>
<keyword evidence="1" id="KW-0812">Transmembrane</keyword>
<dbReference type="SUPFAM" id="SSF52091">
    <property type="entry name" value="SpoIIaa-like"/>
    <property type="match status" value="1"/>
</dbReference>
<evidence type="ECO:0000313" key="2">
    <source>
        <dbReference type="EMBL" id="MBK8522783.1"/>
    </source>
</evidence>
<gene>
    <name evidence="2" type="ORF">IPL58_00805</name>
</gene>
<dbReference type="NCBIfam" id="TIGR00056">
    <property type="entry name" value="MlaE family lipid ABC transporter permease subunit"/>
    <property type="match status" value="1"/>
</dbReference>
<keyword evidence="1" id="KW-1003">Cell membrane</keyword>
<evidence type="ECO:0000313" key="3">
    <source>
        <dbReference type="Proteomes" id="UP000886689"/>
    </source>
</evidence>
<comment type="subcellular location">
    <subcellularLocation>
        <location evidence="1">Cell inner membrane</location>
        <topology evidence="1">Multi-pass membrane protein</topology>
    </subcellularLocation>
</comment>
<dbReference type="InterPro" id="IPR030802">
    <property type="entry name" value="Permease_MalE"/>
</dbReference>
<organism evidence="2 3">
    <name type="scientific">Candidatus Proximibacter danicus</name>
    <dbReference type="NCBI Taxonomy" id="2954365"/>
    <lineage>
        <taxon>Bacteria</taxon>
        <taxon>Pseudomonadati</taxon>
        <taxon>Pseudomonadota</taxon>
        <taxon>Betaproteobacteria</taxon>
        <taxon>Candidatus Proximibacter</taxon>
    </lineage>
</organism>
<dbReference type="InterPro" id="IPR036513">
    <property type="entry name" value="STAS_dom_sf"/>
</dbReference>
<proteinExistence type="inferred from homology"/>
<accession>A0A9D7JY29</accession>
<feature type="transmembrane region" description="Helical" evidence="1">
    <location>
        <begin position="311"/>
        <end position="332"/>
    </location>
</feature>
<name>A0A9D7JY29_9PROT</name>
<comment type="similarity">
    <text evidence="1">Belongs to the MlaE permease family.</text>
</comment>
<feature type="transmembrane region" description="Helical" evidence="1">
    <location>
        <begin position="200"/>
        <end position="224"/>
    </location>
</feature>
<protein>
    <submittedName>
        <fullName evidence="2">ABC transporter permease</fullName>
    </submittedName>
</protein>
<dbReference type="AlphaFoldDB" id="A0A9D7JY29"/>
<dbReference type="GO" id="GO:0005548">
    <property type="term" value="F:phospholipid transporter activity"/>
    <property type="evidence" value="ECO:0007669"/>
    <property type="project" value="TreeGrafter"/>
</dbReference>
<dbReference type="PANTHER" id="PTHR30188:SF3">
    <property type="entry name" value="ABC TRANSPORTER PERMEASE"/>
    <property type="match status" value="1"/>
</dbReference>
<feature type="transmembrane region" description="Helical" evidence="1">
    <location>
        <begin position="353"/>
        <end position="371"/>
    </location>
</feature>
<keyword evidence="1" id="KW-0472">Membrane</keyword>
<dbReference type="PANTHER" id="PTHR30188">
    <property type="entry name" value="ABC TRANSPORTER PERMEASE PROTEIN-RELATED"/>
    <property type="match status" value="1"/>
</dbReference>
<dbReference type="Proteomes" id="UP000886689">
    <property type="component" value="Unassembled WGS sequence"/>
</dbReference>
<keyword evidence="1" id="KW-1133">Transmembrane helix</keyword>
<feature type="transmembrane region" description="Helical" evidence="1">
    <location>
        <begin position="169"/>
        <end position="188"/>
    </location>
</feature>
<reference evidence="2" key="1">
    <citation type="submission" date="2020-10" db="EMBL/GenBank/DDBJ databases">
        <title>Connecting structure to function with the recovery of over 1000 high-quality activated sludge metagenome-assembled genomes encoding full-length rRNA genes using long-read sequencing.</title>
        <authorList>
            <person name="Singleton C.M."/>
            <person name="Petriglieri F."/>
            <person name="Kristensen J.M."/>
            <person name="Kirkegaard R.H."/>
            <person name="Michaelsen T.Y."/>
            <person name="Andersen M.H."/>
            <person name="Karst S.M."/>
            <person name="Dueholm M.S."/>
            <person name="Nielsen P.H."/>
            <person name="Albertsen M."/>
        </authorList>
    </citation>
    <scope>NUCLEOTIDE SEQUENCE</scope>
    <source>
        <strain evidence="2">Hirt_18-Q3-R61-65_BATAC.395</strain>
    </source>
</reference>
<dbReference type="EMBL" id="JADJUC010000001">
    <property type="protein sequence ID" value="MBK8522783.1"/>
    <property type="molecule type" value="Genomic_DNA"/>
</dbReference>
<sequence length="378" mass="40582">MPDTIAPAAFAVEIRDGRRVACLSGAWTLASLPTPLSRFEQFDASLQSLAAENPVWDLTAVTRLDSAGALLLWRVWRKCWPAGAVIPDDHRHVLQRAASVPLVGSQSSPPPPMGLVEWLGRLVFSLWNHLRDGIALIGQVLLDLIWLFAHPREFPLREFSATMYKCGALALPVTALVGFLIGVVLSYLSSLQLRLFGAEIFIVNILGMSIIRELGPVLVAVLVAGRSGSAMTAQIGVMRVTEEIDAMATMGVSRSVRLVLPKVMALAIAMPLLVVWCSAAGILGGLVAANLQLDLSWGFFIDALPRVVPLANLWIGLSKGVVFGLLIGLIACHFGLRVKPNTESLSTKTTSSVVASITVVILVDAVFAIYTRNLGLPL</sequence>
<keyword evidence="1" id="KW-0997">Cell inner membrane</keyword>
<dbReference type="GO" id="GO:0043190">
    <property type="term" value="C:ATP-binding cassette (ABC) transporter complex"/>
    <property type="evidence" value="ECO:0007669"/>
    <property type="project" value="InterPro"/>
</dbReference>
<comment type="caution">
    <text evidence="2">The sequence shown here is derived from an EMBL/GenBank/DDBJ whole genome shotgun (WGS) entry which is preliminary data.</text>
</comment>
<dbReference type="Pfam" id="PF02405">
    <property type="entry name" value="MlaE"/>
    <property type="match status" value="1"/>
</dbReference>
<dbReference type="InterPro" id="IPR003453">
    <property type="entry name" value="ABC_MlaE_roteobac"/>
</dbReference>
<feature type="transmembrane region" description="Helical" evidence="1">
    <location>
        <begin position="263"/>
        <end position="291"/>
    </location>
</feature>